<organism evidence="10 11">
    <name type="scientific">Deinococcus cellulosilyticus (strain DSM 18568 / NBRC 106333 / KACC 11606 / 5516J-15)</name>
    <dbReference type="NCBI Taxonomy" id="1223518"/>
    <lineage>
        <taxon>Bacteria</taxon>
        <taxon>Thermotogati</taxon>
        <taxon>Deinococcota</taxon>
        <taxon>Deinococci</taxon>
        <taxon>Deinococcales</taxon>
        <taxon>Deinococcaceae</taxon>
        <taxon>Deinococcus</taxon>
    </lineage>
</organism>
<name>A0A511NB87_DEIC1</name>
<dbReference type="OrthoDB" id="9808195at2"/>
<dbReference type="SUPFAM" id="SSF53187">
    <property type="entry name" value="Zn-dependent exopeptidases"/>
    <property type="match status" value="1"/>
</dbReference>
<dbReference type="EMBL" id="BJXB01000057">
    <property type="protein sequence ID" value="GEM50090.1"/>
    <property type="molecule type" value="Genomic_DNA"/>
</dbReference>
<comment type="subunit">
    <text evidence="3">Homodimer.</text>
</comment>
<dbReference type="InterPro" id="IPR010158">
    <property type="entry name" value="Amidase_Cbmase"/>
</dbReference>
<keyword evidence="11" id="KW-1185">Reference proteome</keyword>
<dbReference type="Pfam" id="PF07687">
    <property type="entry name" value="M20_dimer"/>
    <property type="match status" value="1"/>
</dbReference>
<dbReference type="SUPFAM" id="SSF55031">
    <property type="entry name" value="Bacterial exopeptidase dimerisation domain"/>
    <property type="match status" value="1"/>
</dbReference>
<evidence type="ECO:0000313" key="10">
    <source>
        <dbReference type="EMBL" id="GEM50090.1"/>
    </source>
</evidence>
<protein>
    <submittedName>
        <fullName evidence="10">Zn-dependent hydrolase</fullName>
    </submittedName>
</protein>
<comment type="cofactor">
    <cofactor evidence="1">
        <name>Mn(2+)</name>
        <dbReference type="ChEBI" id="CHEBI:29035"/>
    </cofactor>
</comment>
<dbReference type="GO" id="GO:0046872">
    <property type="term" value="F:metal ion binding"/>
    <property type="evidence" value="ECO:0007669"/>
    <property type="project" value="UniProtKB-KW"/>
</dbReference>
<proteinExistence type="inferred from homology"/>
<dbReference type="CDD" id="cd03884">
    <property type="entry name" value="M20_bAS"/>
    <property type="match status" value="1"/>
</dbReference>
<dbReference type="NCBIfam" id="TIGR01879">
    <property type="entry name" value="hydantase"/>
    <property type="match status" value="1"/>
</dbReference>
<evidence type="ECO:0000256" key="3">
    <source>
        <dbReference type="ARBA" id="ARBA00011738"/>
    </source>
</evidence>
<dbReference type="Gene3D" id="3.40.630.10">
    <property type="entry name" value="Zn peptidases"/>
    <property type="match status" value="1"/>
</dbReference>
<evidence type="ECO:0000259" key="9">
    <source>
        <dbReference type="Pfam" id="PF07687"/>
    </source>
</evidence>
<dbReference type="InterPro" id="IPR036264">
    <property type="entry name" value="Bact_exopeptidase_dim_dom"/>
</dbReference>
<evidence type="ECO:0000256" key="6">
    <source>
        <dbReference type="ARBA" id="ARBA00023211"/>
    </source>
</evidence>
<dbReference type="Gene3D" id="3.30.70.360">
    <property type="match status" value="1"/>
</dbReference>
<evidence type="ECO:0000256" key="4">
    <source>
        <dbReference type="ARBA" id="ARBA00022723"/>
    </source>
</evidence>
<dbReference type="InterPro" id="IPR011650">
    <property type="entry name" value="Peptidase_M20_dimer"/>
</dbReference>
<dbReference type="AlphaFoldDB" id="A0A511NB87"/>
<evidence type="ECO:0000256" key="1">
    <source>
        <dbReference type="ARBA" id="ARBA00001936"/>
    </source>
</evidence>
<dbReference type="PIRSF" id="PIRSF001235">
    <property type="entry name" value="Amidase_carbamoylase"/>
    <property type="match status" value="1"/>
</dbReference>
<feature type="binding site" evidence="7">
    <location>
        <position position="81"/>
    </location>
    <ligand>
        <name>Zn(2+)</name>
        <dbReference type="ChEBI" id="CHEBI:29105"/>
        <label>1</label>
    </ligand>
</feature>
<dbReference type="RefSeq" id="WP_146891934.1">
    <property type="nucleotide sequence ID" value="NZ_BJXB01000057.1"/>
</dbReference>
<evidence type="ECO:0000256" key="2">
    <source>
        <dbReference type="ARBA" id="ARBA00006153"/>
    </source>
</evidence>
<feature type="domain" description="Peptidase M20 dimerisation" evidence="9">
    <location>
        <begin position="211"/>
        <end position="300"/>
    </location>
</feature>
<feature type="binding site" evidence="7">
    <location>
        <position position="380"/>
    </location>
    <ligand>
        <name>Zn(2+)</name>
        <dbReference type="ChEBI" id="CHEBI:29105"/>
        <label>2</label>
    </ligand>
</feature>
<evidence type="ECO:0000256" key="8">
    <source>
        <dbReference type="PIRSR" id="PIRSR001235-2"/>
    </source>
</evidence>
<feature type="binding site" evidence="7">
    <location>
        <position position="189"/>
    </location>
    <ligand>
        <name>Zn(2+)</name>
        <dbReference type="ChEBI" id="CHEBI:29105"/>
        <label>1</label>
    </ligand>
</feature>
<dbReference type="NCBIfam" id="NF006775">
    <property type="entry name" value="PRK09290.2-5"/>
    <property type="match status" value="1"/>
</dbReference>
<comment type="caution">
    <text evidence="10">The sequence shown here is derived from an EMBL/GenBank/DDBJ whole genome shotgun (WGS) entry which is preliminary data.</text>
</comment>
<keyword evidence="5 10" id="KW-0378">Hydrolase</keyword>
<feature type="binding site" evidence="7">
    <location>
        <position position="92"/>
    </location>
    <ligand>
        <name>Zn(2+)</name>
        <dbReference type="ChEBI" id="CHEBI:29105"/>
        <label>2</label>
    </ligand>
</feature>
<comment type="similarity">
    <text evidence="2">Belongs to the peptidase M20 family.</text>
</comment>
<dbReference type="PANTHER" id="PTHR32494:SF19">
    <property type="entry name" value="ALLANTOATE DEIMINASE-RELATED"/>
    <property type="match status" value="1"/>
</dbReference>
<feature type="binding site" evidence="8">
    <location>
        <position position="214"/>
    </location>
    <ligand>
        <name>allantoate</name>
        <dbReference type="ChEBI" id="CHEBI:17536"/>
    </ligand>
</feature>
<evidence type="ECO:0000313" key="11">
    <source>
        <dbReference type="Proteomes" id="UP000321306"/>
    </source>
</evidence>
<keyword evidence="6" id="KW-0464">Manganese</keyword>
<feature type="binding site" evidence="7">
    <location>
        <position position="125"/>
    </location>
    <ligand>
        <name>Zn(2+)</name>
        <dbReference type="ChEBI" id="CHEBI:29105"/>
        <label>2</label>
    </ligand>
</feature>
<evidence type="ECO:0000256" key="7">
    <source>
        <dbReference type="PIRSR" id="PIRSR001235-1"/>
    </source>
</evidence>
<sequence length="407" mass="44869">MDARALTEQVLKRCELLSHCTDVPGQVHRVFLSSATRAAHRYLTEWMKDAGLEVRVDAIGNVRGLKRSPNPNARTFIVASHIDSVPNGGKYDGTLGVLMGIALSHLFKPEDLQHHLEIVAFSEEEGVRFQQPFLGSSTLAGSFQAEWLKKKDAEHQTLSETLFRWGLDQNRIPIEAYEPRELLGYFEIHIEQGPVLAEKGLPVGVVSGIVGQSRLNLTFLGKAGHAGTTPMPMRLDALTGAAEFISCVENHALGTPGLVATVGKVEVKPNTSNVIPEQVQLSLDVRHLSDEKRLSAVQELLHEAHMITQKRHIGLQHELPLDQKAVICEDRHMELLLDACKFCGLPEFTLPSGAGHDAMVMAQVTDVSMLFVRSPNAISHHPDETVQFEDVEAALKVSGHFLNQILR</sequence>
<evidence type="ECO:0000256" key="5">
    <source>
        <dbReference type="ARBA" id="ARBA00022801"/>
    </source>
</evidence>
<feature type="binding site" evidence="8">
    <location>
        <position position="273"/>
    </location>
    <ligand>
        <name>allantoate</name>
        <dbReference type="ChEBI" id="CHEBI:17536"/>
    </ligand>
</feature>
<feature type="binding site" evidence="8">
    <location>
        <position position="286"/>
    </location>
    <ligand>
        <name>allantoate</name>
        <dbReference type="ChEBI" id="CHEBI:17536"/>
    </ligand>
</feature>
<keyword evidence="7" id="KW-0862">Zinc</keyword>
<gene>
    <name evidence="10" type="ORF">DC3_57250</name>
</gene>
<accession>A0A511NB87</accession>
<dbReference type="GO" id="GO:0016813">
    <property type="term" value="F:hydrolase activity, acting on carbon-nitrogen (but not peptide) bonds, in linear amidines"/>
    <property type="evidence" value="ECO:0007669"/>
    <property type="project" value="InterPro"/>
</dbReference>
<feature type="binding site" evidence="7">
    <location>
        <position position="92"/>
    </location>
    <ligand>
        <name>Zn(2+)</name>
        <dbReference type="ChEBI" id="CHEBI:29105"/>
        <label>1</label>
    </ligand>
</feature>
<dbReference type="Pfam" id="PF01546">
    <property type="entry name" value="Peptidase_M20"/>
    <property type="match status" value="1"/>
</dbReference>
<comment type="cofactor">
    <cofactor evidence="7">
        <name>Zn(2+)</name>
        <dbReference type="ChEBI" id="CHEBI:29105"/>
    </cofactor>
    <text evidence="7">Binds 2 Zn(2+) ions per subunit.</text>
</comment>
<dbReference type="Proteomes" id="UP000321306">
    <property type="component" value="Unassembled WGS sequence"/>
</dbReference>
<reference evidence="10 11" key="1">
    <citation type="submission" date="2019-07" db="EMBL/GenBank/DDBJ databases">
        <title>Whole genome shotgun sequence of Deinococcus cellulosilyticus NBRC 106333.</title>
        <authorList>
            <person name="Hosoyama A."/>
            <person name="Uohara A."/>
            <person name="Ohji S."/>
            <person name="Ichikawa N."/>
        </authorList>
    </citation>
    <scope>NUCLEOTIDE SEQUENCE [LARGE SCALE GENOMIC DNA]</scope>
    <source>
        <strain evidence="10 11">NBRC 106333</strain>
    </source>
</reference>
<dbReference type="InterPro" id="IPR002933">
    <property type="entry name" value="Peptidase_M20"/>
</dbReference>
<keyword evidence="4 7" id="KW-0479">Metal-binding</keyword>
<dbReference type="PANTHER" id="PTHR32494">
    <property type="entry name" value="ALLANTOATE DEIMINASE-RELATED"/>
    <property type="match status" value="1"/>
</dbReference>